<dbReference type="GO" id="GO:0004252">
    <property type="term" value="F:serine-type endopeptidase activity"/>
    <property type="evidence" value="ECO:0007669"/>
    <property type="project" value="InterPro"/>
</dbReference>
<reference evidence="7" key="1">
    <citation type="submission" date="2021-12" db="EMBL/GenBank/DDBJ databases">
        <authorList>
            <person name="King R."/>
        </authorList>
    </citation>
    <scope>NUCLEOTIDE SEQUENCE</scope>
</reference>
<keyword evidence="1" id="KW-0732">Signal</keyword>
<dbReference type="FunFam" id="2.40.10.10:FF:000028">
    <property type="entry name" value="Serine protease easter"/>
    <property type="match status" value="1"/>
</dbReference>
<dbReference type="InterPro" id="IPR009003">
    <property type="entry name" value="Peptidase_S1_PA"/>
</dbReference>
<evidence type="ECO:0000259" key="6">
    <source>
        <dbReference type="PROSITE" id="PS50240"/>
    </source>
</evidence>
<dbReference type="PANTHER" id="PTHR24258:SF129">
    <property type="entry name" value="LP15124P-RELATED"/>
    <property type="match status" value="1"/>
</dbReference>
<dbReference type="SUPFAM" id="SSF50494">
    <property type="entry name" value="Trypsin-like serine proteases"/>
    <property type="match status" value="1"/>
</dbReference>
<dbReference type="OrthoDB" id="6261922at2759"/>
<reference evidence="7" key="2">
    <citation type="submission" date="2022-10" db="EMBL/GenBank/DDBJ databases">
        <authorList>
            <consortium name="ENA_rothamsted_submissions"/>
            <consortium name="culmorum"/>
            <person name="King R."/>
        </authorList>
    </citation>
    <scope>NUCLEOTIDE SEQUENCE</scope>
</reference>
<dbReference type="PROSITE" id="PS50240">
    <property type="entry name" value="TRYPSIN_DOM"/>
    <property type="match status" value="1"/>
</dbReference>
<protein>
    <recommendedName>
        <fullName evidence="6">Peptidase S1 domain-containing protein</fullName>
    </recommendedName>
</protein>
<name>A0A9N9WCY7_9NEOP</name>
<evidence type="ECO:0000313" key="8">
    <source>
        <dbReference type="Proteomes" id="UP001153714"/>
    </source>
</evidence>
<evidence type="ECO:0000256" key="3">
    <source>
        <dbReference type="ARBA" id="ARBA00023180"/>
    </source>
</evidence>
<dbReference type="AlphaFoldDB" id="A0A9N9WCY7"/>
<accession>A0A9N9WCY7</accession>
<dbReference type="EMBL" id="OU893351">
    <property type="protein sequence ID" value="CAG9789679.1"/>
    <property type="molecule type" value="Genomic_DNA"/>
</dbReference>
<keyword evidence="2" id="KW-1015">Disulfide bond</keyword>
<dbReference type="GO" id="GO:0006508">
    <property type="term" value="P:proteolysis"/>
    <property type="evidence" value="ECO:0007669"/>
    <property type="project" value="InterPro"/>
</dbReference>
<dbReference type="Pfam" id="PF00089">
    <property type="entry name" value="Trypsin"/>
    <property type="match status" value="1"/>
</dbReference>
<evidence type="ECO:0000256" key="4">
    <source>
        <dbReference type="ARBA" id="ARBA00024195"/>
    </source>
</evidence>
<dbReference type="Gene3D" id="2.40.10.10">
    <property type="entry name" value="Trypsin-like serine proteases"/>
    <property type="match status" value="1"/>
</dbReference>
<dbReference type="InterPro" id="IPR001254">
    <property type="entry name" value="Trypsin_dom"/>
</dbReference>
<sequence>MFCCTEGCGWRNPDGVGFSIKSEEGHSNFGEVPWMAALLKIENTDLKEPLNIYSGGGSLIHPSVVLTAAHLVADKQPEMLKIRVGEWDTQTKAEIYPHQDRNVASVLIHEDYDKGSLKNNIALLFLAKPVELAPNVGVVCLPLPHNKALPGTKCYYTGWGKDKFGKEGHYSTILKKASEDPLGSSLPDGFTEESHTHPPLPAELTRNSDGSSAWRVHTVLSFGSSLLDKSIHGYAMTTGLDTIWVVERPQLVHTRRGTQTLCSLQRAAS</sequence>
<feature type="domain" description="Peptidase S1" evidence="6">
    <location>
        <begin position="20"/>
        <end position="250"/>
    </location>
</feature>
<evidence type="ECO:0000313" key="7">
    <source>
        <dbReference type="EMBL" id="CAG9789679.1"/>
    </source>
</evidence>
<keyword evidence="8" id="KW-1185">Reference proteome</keyword>
<evidence type="ECO:0000256" key="5">
    <source>
        <dbReference type="SAM" id="MobiDB-lite"/>
    </source>
</evidence>
<gene>
    <name evidence="7" type="ORF">DIATSA_LOCUS7389</name>
</gene>
<feature type="region of interest" description="Disordered" evidence="5">
    <location>
        <begin position="179"/>
        <end position="208"/>
    </location>
</feature>
<dbReference type="Proteomes" id="UP001153714">
    <property type="component" value="Chromosome 20"/>
</dbReference>
<comment type="similarity">
    <text evidence="4">Belongs to the peptidase S1 family. CLIP subfamily.</text>
</comment>
<evidence type="ECO:0000256" key="2">
    <source>
        <dbReference type="ARBA" id="ARBA00023157"/>
    </source>
</evidence>
<keyword evidence="3" id="KW-0325">Glycoprotein</keyword>
<evidence type="ECO:0000256" key="1">
    <source>
        <dbReference type="ARBA" id="ARBA00022729"/>
    </source>
</evidence>
<dbReference type="PANTHER" id="PTHR24258">
    <property type="entry name" value="SERINE PROTEASE-RELATED"/>
    <property type="match status" value="1"/>
</dbReference>
<proteinExistence type="inferred from homology"/>
<organism evidence="7 8">
    <name type="scientific">Diatraea saccharalis</name>
    <name type="common">sugarcane borer</name>
    <dbReference type="NCBI Taxonomy" id="40085"/>
    <lineage>
        <taxon>Eukaryota</taxon>
        <taxon>Metazoa</taxon>
        <taxon>Ecdysozoa</taxon>
        <taxon>Arthropoda</taxon>
        <taxon>Hexapoda</taxon>
        <taxon>Insecta</taxon>
        <taxon>Pterygota</taxon>
        <taxon>Neoptera</taxon>
        <taxon>Endopterygota</taxon>
        <taxon>Lepidoptera</taxon>
        <taxon>Glossata</taxon>
        <taxon>Ditrysia</taxon>
        <taxon>Pyraloidea</taxon>
        <taxon>Crambidae</taxon>
        <taxon>Crambinae</taxon>
        <taxon>Diatraea</taxon>
    </lineage>
</organism>
<dbReference type="SMART" id="SM00020">
    <property type="entry name" value="Tryp_SPc"/>
    <property type="match status" value="1"/>
</dbReference>
<dbReference type="InterPro" id="IPR043504">
    <property type="entry name" value="Peptidase_S1_PA_chymotrypsin"/>
</dbReference>